<dbReference type="NCBIfam" id="NF001380">
    <property type="entry name" value="PRK00279.1-2"/>
    <property type="match status" value="1"/>
</dbReference>
<dbReference type="Gene3D" id="3.40.50.300">
    <property type="entry name" value="P-loop containing nucleotide triphosphate hydrolases"/>
    <property type="match status" value="1"/>
</dbReference>
<name>A0A645EG56_9ZZZZ</name>
<dbReference type="EC" id="2.7.4.3" evidence="5"/>
<keyword evidence="1 5" id="KW-0808">Transferase</keyword>
<dbReference type="NCBIfam" id="NF001381">
    <property type="entry name" value="PRK00279.1-3"/>
    <property type="match status" value="1"/>
</dbReference>
<evidence type="ECO:0000313" key="5">
    <source>
        <dbReference type="EMBL" id="MPN00272.1"/>
    </source>
</evidence>
<dbReference type="SUPFAM" id="SSF52540">
    <property type="entry name" value="P-loop containing nucleoside triphosphate hydrolases"/>
    <property type="match status" value="1"/>
</dbReference>
<comment type="caution">
    <text evidence="5">The sequence shown here is derived from an EMBL/GenBank/DDBJ whole genome shotgun (WGS) entry which is preliminary data.</text>
</comment>
<dbReference type="InterPro" id="IPR033690">
    <property type="entry name" value="Adenylat_kinase_CS"/>
</dbReference>
<evidence type="ECO:0000256" key="2">
    <source>
        <dbReference type="ARBA" id="ARBA00022741"/>
    </source>
</evidence>
<dbReference type="Pfam" id="PF05191">
    <property type="entry name" value="ADK_lid"/>
    <property type="match status" value="1"/>
</dbReference>
<reference evidence="5" key="1">
    <citation type="submission" date="2019-08" db="EMBL/GenBank/DDBJ databases">
        <authorList>
            <person name="Kucharzyk K."/>
            <person name="Murdoch R.W."/>
            <person name="Higgins S."/>
            <person name="Loffler F."/>
        </authorList>
    </citation>
    <scope>NUCLEOTIDE SEQUENCE</scope>
</reference>
<dbReference type="Pfam" id="PF00406">
    <property type="entry name" value="ADK"/>
    <property type="match status" value="1"/>
</dbReference>
<dbReference type="InterPro" id="IPR027417">
    <property type="entry name" value="P-loop_NTPase"/>
</dbReference>
<accession>A0A645EG56</accession>
<feature type="domain" description="Adenylate kinase active site lid" evidence="4">
    <location>
        <begin position="127"/>
        <end position="162"/>
    </location>
</feature>
<gene>
    <name evidence="5" type="primary">adk_47</name>
    <name evidence="5" type="ORF">SDC9_147466</name>
</gene>
<keyword evidence="3 5" id="KW-0418">Kinase</keyword>
<dbReference type="CDD" id="cd01428">
    <property type="entry name" value="ADK"/>
    <property type="match status" value="1"/>
</dbReference>
<evidence type="ECO:0000256" key="3">
    <source>
        <dbReference type="ARBA" id="ARBA00022777"/>
    </source>
</evidence>
<proteinExistence type="inferred from homology"/>
<dbReference type="InterPro" id="IPR006259">
    <property type="entry name" value="Adenyl_kin_sub"/>
</dbReference>
<evidence type="ECO:0000259" key="4">
    <source>
        <dbReference type="Pfam" id="PF05191"/>
    </source>
</evidence>
<protein>
    <submittedName>
        <fullName evidence="5">Adenylate kinase</fullName>
        <ecNumber evidence="5">2.7.4.3</ecNumber>
    </submittedName>
</protein>
<dbReference type="NCBIfam" id="TIGR01351">
    <property type="entry name" value="adk"/>
    <property type="match status" value="1"/>
</dbReference>
<evidence type="ECO:0000256" key="1">
    <source>
        <dbReference type="ARBA" id="ARBA00022679"/>
    </source>
</evidence>
<dbReference type="AlphaFoldDB" id="A0A645EG56"/>
<keyword evidence="2" id="KW-0547">Nucleotide-binding</keyword>
<dbReference type="GO" id="GO:0004017">
    <property type="term" value="F:AMP kinase activity"/>
    <property type="evidence" value="ECO:0007669"/>
    <property type="project" value="UniProtKB-EC"/>
</dbReference>
<dbReference type="GO" id="GO:0005524">
    <property type="term" value="F:ATP binding"/>
    <property type="evidence" value="ECO:0007669"/>
    <property type="project" value="InterPro"/>
</dbReference>
<dbReference type="EMBL" id="VSSQ01046301">
    <property type="protein sequence ID" value="MPN00272.1"/>
    <property type="molecule type" value="Genomic_DNA"/>
</dbReference>
<dbReference type="InterPro" id="IPR007862">
    <property type="entry name" value="Adenylate_kinase_lid-dom"/>
</dbReference>
<dbReference type="InterPro" id="IPR000850">
    <property type="entry name" value="Adenylat/UMP-CMP_kin"/>
</dbReference>
<dbReference type="PRINTS" id="PR00094">
    <property type="entry name" value="ADENYLTKNASE"/>
</dbReference>
<dbReference type="NCBIfam" id="NF011100">
    <property type="entry name" value="PRK14527.1"/>
    <property type="match status" value="1"/>
</dbReference>
<dbReference type="PANTHER" id="PTHR23359">
    <property type="entry name" value="NUCLEOTIDE KINASE"/>
    <property type="match status" value="1"/>
</dbReference>
<organism evidence="5">
    <name type="scientific">bioreactor metagenome</name>
    <dbReference type="NCBI Taxonomy" id="1076179"/>
    <lineage>
        <taxon>unclassified sequences</taxon>
        <taxon>metagenomes</taxon>
        <taxon>ecological metagenomes</taxon>
    </lineage>
</organism>
<dbReference type="HAMAP" id="MF_00235">
    <property type="entry name" value="Adenylate_kinase_Adk"/>
    <property type="match status" value="1"/>
</dbReference>
<sequence length="215" mass="23354">MRIVLLGPPGAGKGTQADTIVKAYGIPHISTGDMFRAALKEGTDLGKQAKVFMDAGNLVPDRLTIGIVKERFLKADCQNGFLLDGFPRTLAQADALDQMLDQLGTKLDAVLNIEVPFEDLITRLTGRLICRQCQTPYHKAFQPPKQNGVCDLCGGELYQRADDSEATVSARLEVYNRQTAPLISYYADSGRLITVSGDGAVDEVGRRILAALENL</sequence>
<dbReference type="PROSITE" id="PS00113">
    <property type="entry name" value="ADENYLATE_KINASE"/>
    <property type="match status" value="1"/>
</dbReference>
<dbReference type="FunFam" id="3.40.50.300:FF:000106">
    <property type="entry name" value="Adenylate kinase mitochondrial"/>
    <property type="match status" value="1"/>
</dbReference>